<proteinExistence type="inferred from homology"/>
<name>A0ABV6XKH1_9ACTN</name>
<gene>
    <name evidence="5" type="ORF">ABUW04_10840</name>
</gene>
<evidence type="ECO:0000313" key="6">
    <source>
        <dbReference type="Proteomes" id="UP001592581"/>
    </source>
</evidence>
<comment type="caution">
    <text evidence="5">The sequence shown here is derived from an EMBL/GenBank/DDBJ whole genome shotgun (WGS) entry which is preliminary data.</text>
</comment>
<dbReference type="InterPro" id="IPR013022">
    <property type="entry name" value="Xyl_isomerase-like_TIM-brl"/>
</dbReference>
<protein>
    <submittedName>
        <fullName evidence="5">TIM barrel protein</fullName>
    </submittedName>
</protein>
<evidence type="ECO:0000256" key="3">
    <source>
        <dbReference type="SAM" id="MobiDB-lite"/>
    </source>
</evidence>
<dbReference type="RefSeq" id="WP_380564302.1">
    <property type="nucleotide sequence ID" value="NZ_JBEUKS010000003.1"/>
</dbReference>
<feature type="domain" description="Xylose isomerase-like TIM barrel" evidence="4">
    <location>
        <begin position="23"/>
        <end position="248"/>
    </location>
</feature>
<organism evidence="5 6">
    <name type="scientific">Streptacidiphilus jeojiensis</name>
    <dbReference type="NCBI Taxonomy" id="3229225"/>
    <lineage>
        <taxon>Bacteria</taxon>
        <taxon>Bacillati</taxon>
        <taxon>Actinomycetota</taxon>
        <taxon>Actinomycetes</taxon>
        <taxon>Kitasatosporales</taxon>
        <taxon>Streptomycetaceae</taxon>
        <taxon>Streptacidiphilus</taxon>
    </lineage>
</organism>
<dbReference type="PIRSF" id="PIRSF006241">
    <property type="entry name" value="HyI"/>
    <property type="match status" value="1"/>
</dbReference>
<keyword evidence="6" id="KW-1185">Reference proteome</keyword>
<dbReference type="Pfam" id="PF01261">
    <property type="entry name" value="AP_endonuc_2"/>
    <property type="match status" value="1"/>
</dbReference>
<reference evidence="5 6" key="1">
    <citation type="submission" date="2024-06" db="EMBL/GenBank/DDBJ databases">
        <authorList>
            <person name="Lee S.D."/>
        </authorList>
    </citation>
    <scope>NUCLEOTIDE SEQUENCE [LARGE SCALE GENOMIC DNA]</scope>
    <source>
        <strain evidence="5 6">N1-10</strain>
    </source>
</reference>
<evidence type="ECO:0000256" key="2">
    <source>
        <dbReference type="PIRNR" id="PIRNR006241"/>
    </source>
</evidence>
<evidence type="ECO:0000256" key="1">
    <source>
        <dbReference type="ARBA" id="ARBA00023235"/>
    </source>
</evidence>
<sequence>MTLRYSAHLNTLYGAVPWPSRPARAAGDGFGCVELWAPPADQREVLALELDRLALEVACVNTAEGPYADDFGQLGNPAAAAWWREDFRQTLAFARRIRAGAINVLAGGRLAGSSRGNQLATAHANLAWALTTLREGDPQLLLEPLNAADRRSPLLRGVDDARALIDRLDRPGSLRLLFDAYHLFQEESDLLAVLRDAEDCIGHIQIADWPGRGRPGTGRIPFPELLDAIERLGYDGWIGLEHFPHPAEEPTVPPAPHRRTAATGGPA</sequence>
<keyword evidence="1 2" id="KW-0413">Isomerase</keyword>
<evidence type="ECO:0000313" key="5">
    <source>
        <dbReference type="EMBL" id="MFC1438754.1"/>
    </source>
</evidence>
<dbReference type="Proteomes" id="UP001592581">
    <property type="component" value="Unassembled WGS sequence"/>
</dbReference>
<feature type="region of interest" description="Disordered" evidence="3">
    <location>
        <begin position="246"/>
        <end position="267"/>
    </location>
</feature>
<dbReference type="InterPro" id="IPR050417">
    <property type="entry name" value="Sugar_Epim/Isomerase"/>
</dbReference>
<dbReference type="PANTHER" id="PTHR43489">
    <property type="entry name" value="ISOMERASE"/>
    <property type="match status" value="1"/>
</dbReference>
<dbReference type="InterPro" id="IPR036237">
    <property type="entry name" value="Xyl_isomerase-like_sf"/>
</dbReference>
<accession>A0ABV6XKH1</accession>
<dbReference type="SUPFAM" id="SSF51658">
    <property type="entry name" value="Xylose isomerase-like"/>
    <property type="match status" value="1"/>
</dbReference>
<dbReference type="Gene3D" id="3.20.20.150">
    <property type="entry name" value="Divalent-metal-dependent TIM barrel enzymes"/>
    <property type="match status" value="1"/>
</dbReference>
<comment type="similarity">
    <text evidence="2">Belongs to the hyi family.</text>
</comment>
<dbReference type="EMBL" id="JBEUKS010000003">
    <property type="protein sequence ID" value="MFC1438754.1"/>
    <property type="molecule type" value="Genomic_DNA"/>
</dbReference>
<dbReference type="InterPro" id="IPR026040">
    <property type="entry name" value="HyI-like"/>
</dbReference>
<evidence type="ECO:0000259" key="4">
    <source>
        <dbReference type="Pfam" id="PF01261"/>
    </source>
</evidence>
<dbReference type="PANTHER" id="PTHR43489:SF6">
    <property type="entry name" value="HYDROXYPYRUVATE ISOMERASE-RELATED"/>
    <property type="match status" value="1"/>
</dbReference>